<dbReference type="Gene3D" id="3.50.50.60">
    <property type="entry name" value="FAD/NAD(P)-binding domain"/>
    <property type="match status" value="2"/>
</dbReference>
<evidence type="ECO:0000256" key="4">
    <source>
        <dbReference type="ARBA" id="ARBA00023002"/>
    </source>
</evidence>
<comment type="subunit">
    <text evidence="2">Homodimer.</text>
</comment>
<keyword evidence="7" id="KW-1185">Reference proteome</keyword>
<dbReference type="SUPFAM" id="SSF51905">
    <property type="entry name" value="FAD/NAD(P)-binding domain"/>
    <property type="match status" value="1"/>
</dbReference>
<comment type="cofactor">
    <cofactor evidence="1">
        <name>FAD</name>
        <dbReference type="ChEBI" id="CHEBI:57692"/>
    </cofactor>
</comment>
<protein>
    <submittedName>
        <fullName evidence="6">NAD(P)/FAD-dependent oxidoreductase</fullName>
    </submittedName>
</protein>
<feature type="domain" description="FAD/NAD(P)-binding" evidence="5">
    <location>
        <begin position="5"/>
        <end position="275"/>
    </location>
</feature>
<dbReference type="OrthoDB" id="9806179at2"/>
<evidence type="ECO:0000259" key="5">
    <source>
        <dbReference type="Pfam" id="PF07992"/>
    </source>
</evidence>
<dbReference type="KEGG" id="bths:CNY62_03580"/>
<dbReference type="InterPro" id="IPR036188">
    <property type="entry name" value="FAD/NAD-bd_sf"/>
</dbReference>
<dbReference type="Pfam" id="PF07992">
    <property type="entry name" value="Pyr_redox_2"/>
    <property type="match status" value="1"/>
</dbReference>
<proteinExistence type="predicted"/>
<organism evidence="6 7">
    <name type="scientific">Brochothrix thermosphacta</name>
    <name type="common">Microbacterium thermosphactum</name>
    <dbReference type="NCBI Taxonomy" id="2756"/>
    <lineage>
        <taxon>Bacteria</taxon>
        <taxon>Bacillati</taxon>
        <taxon>Bacillota</taxon>
        <taxon>Bacilli</taxon>
        <taxon>Bacillales</taxon>
        <taxon>Listeriaceae</taxon>
        <taxon>Brochothrix</taxon>
    </lineage>
</organism>
<reference evidence="6 7" key="1">
    <citation type="submission" date="2017-09" db="EMBL/GenBank/DDBJ databases">
        <title>Complete Genome Sequences of Two Strains of the Meat Spoilage Bacterium Brochothrix thermosphacta Isolated from Ground Chicken.</title>
        <authorList>
            <person name="Paoli G.C."/>
            <person name="Wijey C."/>
            <person name="Chen C.-Y."/>
            <person name="Nguyen L."/>
            <person name="Yan X."/>
            <person name="Irwin P.L."/>
        </authorList>
    </citation>
    <scope>NUCLEOTIDE SEQUENCE [LARGE SCALE GENOMIC DNA]</scope>
    <source>
        <strain evidence="6 7">BI</strain>
    </source>
</reference>
<dbReference type="AlphaFoldDB" id="A0A1D2LN71"/>
<sequence length="305" mass="33571">MEKFEVAIIGGGAAGLSAALYLGISLKKVVVFDNSTNRNRVTQKSHGFLTRDGITPSELRDKARQDVDAYENVRVVSETVIELKQTMAHQFLIETTAGGRCLAERVVLATGIQERFSMKLPIKQYYGRSLFSCPYCDAYPLRDKALVVIAENEGTIRHLGQLVSNWTNDLIIATNGQPVSNETNDLFERQGIEIETTPIASLIGKEGMLEAITFTTGRSIERQGGFVVPDYERSVTFAEELGCDFDNNQQIITDDQGRTTIPHLYVAGEYRTLKSSSLMLAAADGNLVATAVNMDSISAKYQKSL</sequence>
<dbReference type="PANTHER" id="PTHR48105">
    <property type="entry name" value="THIOREDOXIN REDUCTASE 1-RELATED-RELATED"/>
    <property type="match status" value="1"/>
</dbReference>
<dbReference type="GO" id="GO:0016491">
    <property type="term" value="F:oxidoreductase activity"/>
    <property type="evidence" value="ECO:0007669"/>
    <property type="project" value="UniProtKB-KW"/>
</dbReference>
<dbReference type="Proteomes" id="UP000243591">
    <property type="component" value="Chromosome"/>
</dbReference>
<dbReference type="EMBL" id="CP023483">
    <property type="protein sequence ID" value="ATF25554.1"/>
    <property type="molecule type" value="Genomic_DNA"/>
</dbReference>
<evidence type="ECO:0000256" key="1">
    <source>
        <dbReference type="ARBA" id="ARBA00001974"/>
    </source>
</evidence>
<evidence type="ECO:0000313" key="6">
    <source>
        <dbReference type="EMBL" id="ATF25554.1"/>
    </source>
</evidence>
<dbReference type="InterPro" id="IPR023753">
    <property type="entry name" value="FAD/NAD-binding_dom"/>
</dbReference>
<dbReference type="PRINTS" id="PR00469">
    <property type="entry name" value="PNDRDTASEII"/>
</dbReference>
<evidence type="ECO:0000256" key="2">
    <source>
        <dbReference type="ARBA" id="ARBA00011738"/>
    </source>
</evidence>
<keyword evidence="3" id="KW-0285">Flavoprotein</keyword>
<dbReference type="InterPro" id="IPR050097">
    <property type="entry name" value="Ferredoxin-NADP_redctase_2"/>
</dbReference>
<accession>A0A1D2LN71</accession>
<keyword evidence="4" id="KW-0560">Oxidoreductase</keyword>
<dbReference type="STRING" id="2756.BFR44_00315"/>
<gene>
    <name evidence="6" type="ORF">CNY62_03580</name>
</gene>
<evidence type="ECO:0000313" key="7">
    <source>
        <dbReference type="Proteomes" id="UP000243591"/>
    </source>
</evidence>
<evidence type="ECO:0000256" key="3">
    <source>
        <dbReference type="ARBA" id="ARBA00022630"/>
    </source>
</evidence>
<dbReference type="RefSeq" id="WP_069126384.1">
    <property type="nucleotide sequence ID" value="NZ_CBCPIX010000001.1"/>
</dbReference>
<name>A0A1D2LN71_BROTH</name>
<dbReference type="PRINTS" id="PR00368">
    <property type="entry name" value="FADPNR"/>
</dbReference>